<dbReference type="Proteomes" id="UP000013782">
    <property type="component" value="Unassembled WGS sequence"/>
</dbReference>
<proteinExistence type="predicted"/>
<dbReference type="GO" id="GO:0003677">
    <property type="term" value="F:DNA binding"/>
    <property type="evidence" value="ECO:0007669"/>
    <property type="project" value="UniProtKB-UniRule"/>
</dbReference>
<dbReference type="PATRIC" id="fig|1158607.3.peg.4031"/>
<feature type="domain" description="HTH tetR-type" evidence="3">
    <location>
        <begin position="11"/>
        <end position="70"/>
    </location>
</feature>
<dbReference type="STRING" id="160454.RV10_GL000929"/>
<evidence type="ECO:0000256" key="2">
    <source>
        <dbReference type="PROSITE-ProRule" id="PRU00335"/>
    </source>
</evidence>
<dbReference type="Gene3D" id="1.10.357.10">
    <property type="entry name" value="Tetracycline Repressor, domain 2"/>
    <property type="match status" value="1"/>
</dbReference>
<organism evidence="4 5">
    <name type="scientific">Enterococcus pallens ATCC BAA-351</name>
    <dbReference type="NCBI Taxonomy" id="1158607"/>
    <lineage>
        <taxon>Bacteria</taxon>
        <taxon>Bacillati</taxon>
        <taxon>Bacillota</taxon>
        <taxon>Bacilli</taxon>
        <taxon>Lactobacillales</taxon>
        <taxon>Enterococcaceae</taxon>
        <taxon>Enterococcus</taxon>
    </lineage>
</organism>
<dbReference type="eggNOG" id="COG1309">
    <property type="taxonomic scope" value="Bacteria"/>
</dbReference>
<evidence type="ECO:0000256" key="1">
    <source>
        <dbReference type="ARBA" id="ARBA00023125"/>
    </source>
</evidence>
<evidence type="ECO:0000313" key="5">
    <source>
        <dbReference type="Proteomes" id="UP000013782"/>
    </source>
</evidence>
<dbReference type="SUPFAM" id="SSF46689">
    <property type="entry name" value="Homeodomain-like"/>
    <property type="match status" value="1"/>
</dbReference>
<dbReference type="PANTHER" id="PTHR43479:SF11">
    <property type="entry name" value="ACREF_ENVCD OPERON REPRESSOR-RELATED"/>
    <property type="match status" value="1"/>
</dbReference>
<name>R2Q0X4_9ENTE</name>
<dbReference type="EMBL" id="AJAQ01000036">
    <property type="protein sequence ID" value="EOH90222.1"/>
    <property type="molecule type" value="Genomic_DNA"/>
</dbReference>
<dbReference type="InterPro" id="IPR001647">
    <property type="entry name" value="HTH_TetR"/>
</dbReference>
<accession>R2Q0X4</accession>
<reference evidence="4 5" key="1">
    <citation type="submission" date="2013-02" db="EMBL/GenBank/DDBJ databases">
        <title>The Genome Sequence of Enterococcus pallens BAA-351.</title>
        <authorList>
            <consortium name="The Broad Institute Genome Sequencing Platform"/>
            <consortium name="The Broad Institute Genome Sequencing Center for Infectious Disease"/>
            <person name="Earl A.M."/>
            <person name="Gilmore M.S."/>
            <person name="Lebreton F."/>
            <person name="Walker B."/>
            <person name="Young S.K."/>
            <person name="Zeng Q."/>
            <person name="Gargeya S."/>
            <person name="Fitzgerald M."/>
            <person name="Haas B."/>
            <person name="Abouelleil A."/>
            <person name="Alvarado L."/>
            <person name="Arachchi H.M."/>
            <person name="Berlin A.M."/>
            <person name="Chapman S.B."/>
            <person name="Dewar J."/>
            <person name="Goldberg J."/>
            <person name="Griggs A."/>
            <person name="Gujja S."/>
            <person name="Hansen M."/>
            <person name="Howarth C."/>
            <person name="Imamovic A."/>
            <person name="Larimer J."/>
            <person name="McCowan C."/>
            <person name="Murphy C."/>
            <person name="Neiman D."/>
            <person name="Pearson M."/>
            <person name="Priest M."/>
            <person name="Roberts A."/>
            <person name="Saif S."/>
            <person name="Shea T."/>
            <person name="Sisk P."/>
            <person name="Sykes S."/>
            <person name="Wortman J."/>
            <person name="Nusbaum C."/>
            <person name="Birren B."/>
        </authorList>
    </citation>
    <scope>NUCLEOTIDE SEQUENCE [LARGE SCALE GENOMIC DNA]</scope>
    <source>
        <strain evidence="4 5">ATCC BAA-351</strain>
    </source>
</reference>
<keyword evidence="5" id="KW-1185">Reference proteome</keyword>
<dbReference type="InterPro" id="IPR009057">
    <property type="entry name" value="Homeodomain-like_sf"/>
</dbReference>
<protein>
    <recommendedName>
        <fullName evidence="3">HTH tetR-type domain-containing protein</fullName>
    </recommendedName>
</protein>
<dbReference type="PROSITE" id="PS50977">
    <property type="entry name" value="HTH_TETR_2"/>
    <property type="match status" value="1"/>
</dbReference>
<comment type="caution">
    <text evidence="4">The sequence shown here is derived from an EMBL/GenBank/DDBJ whole genome shotgun (WGS) entry which is preliminary data.</text>
</comment>
<gene>
    <name evidence="4" type="ORF">UAU_04051</name>
</gene>
<keyword evidence="1 2" id="KW-0238">DNA-binding</keyword>
<dbReference type="OrthoDB" id="9809772at2"/>
<dbReference type="RefSeq" id="WP_010758996.1">
    <property type="nucleotide sequence ID" value="NZ_ASWD01000005.1"/>
</dbReference>
<evidence type="ECO:0000313" key="4">
    <source>
        <dbReference type="EMBL" id="EOH90222.1"/>
    </source>
</evidence>
<feature type="DNA-binding region" description="H-T-H motif" evidence="2">
    <location>
        <begin position="33"/>
        <end position="52"/>
    </location>
</feature>
<sequence>MKETLRDKKKRQTRTRLIDSASRLFAEEGFQIPTSKIAQAAGVAHGSLFLHFPTREDLIDAVIDTFFKKMNTRIHQVVADSGTIEEFLAQHLALLQKKEAFYTQIISNMSLLPKITQEKLFAHQSTLSAHLLLLLEQEDHLPTVPPHLLFNTWLGIIHYYLQNKAMFAPNCSVIQRYQEEWIEGYLHLIRKG</sequence>
<dbReference type="AlphaFoldDB" id="R2Q0X4"/>
<dbReference type="PANTHER" id="PTHR43479">
    <property type="entry name" value="ACREF/ENVCD OPERON REPRESSOR-RELATED"/>
    <property type="match status" value="1"/>
</dbReference>
<dbReference type="Pfam" id="PF00440">
    <property type="entry name" value="TetR_N"/>
    <property type="match status" value="1"/>
</dbReference>
<evidence type="ECO:0000259" key="3">
    <source>
        <dbReference type="PROSITE" id="PS50977"/>
    </source>
</evidence>
<dbReference type="InterPro" id="IPR050624">
    <property type="entry name" value="HTH-type_Tx_Regulator"/>
</dbReference>
<dbReference type="PRINTS" id="PR00455">
    <property type="entry name" value="HTHTETR"/>
</dbReference>
<dbReference type="HOGENOM" id="CLU_118948_0_0_9"/>